<dbReference type="AlphaFoldDB" id="N1RVE6"/>
<dbReference type="EMBL" id="KB726312">
    <property type="protein sequence ID" value="EMT70608.1"/>
    <property type="molecule type" value="Genomic_DNA"/>
</dbReference>
<evidence type="ECO:0000313" key="1">
    <source>
        <dbReference type="EMBL" id="EMT70608.1"/>
    </source>
</evidence>
<dbReference type="Proteomes" id="UP000016929">
    <property type="component" value="Unassembled WGS sequence"/>
</dbReference>
<sequence>MEITVLGIQDCDATPTLEKRQEKRHGTGRNIYLGALLKSNLRLNFVLAPSEWQKSMFRIRMWPYEIVSSCHCETRAIWTKISSPLSVGLTIHSQYSNVHTLVDMGIYYQLQVEIGQGSMQGFGMSSTM</sequence>
<protein>
    <submittedName>
        <fullName evidence="1">Uncharacterized protein</fullName>
    </submittedName>
</protein>
<gene>
    <name evidence="1" type="ORF">FOC4_g10009074</name>
</gene>
<dbReference type="OrthoDB" id="10420379at2759"/>
<organism evidence="1 2">
    <name type="scientific">Fusarium oxysporum f. sp. cubense (strain race 4)</name>
    <name type="common">Panama disease fungus</name>
    <dbReference type="NCBI Taxonomy" id="2502994"/>
    <lineage>
        <taxon>Eukaryota</taxon>
        <taxon>Fungi</taxon>
        <taxon>Dikarya</taxon>
        <taxon>Ascomycota</taxon>
        <taxon>Pezizomycotina</taxon>
        <taxon>Sordariomycetes</taxon>
        <taxon>Hypocreomycetidae</taxon>
        <taxon>Hypocreales</taxon>
        <taxon>Nectriaceae</taxon>
        <taxon>Fusarium</taxon>
        <taxon>Fusarium oxysporum species complex</taxon>
    </lineage>
</organism>
<reference evidence="2" key="1">
    <citation type="submission" date="2012-09" db="EMBL/GenBank/DDBJ databases">
        <title>Genome sequencing and comparative transcriptomics of race 1 and race 4 of banana pathogen: Fusarium oxysporum f. sp. cubense.</title>
        <authorList>
            <person name="Fang X."/>
            <person name="Huang J."/>
        </authorList>
    </citation>
    <scope>NUCLEOTIDE SEQUENCE [LARGE SCALE GENOMIC DNA]</scope>
    <source>
        <strain evidence="2">race 4</strain>
    </source>
</reference>
<proteinExistence type="predicted"/>
<dbReference type="HOGENOM" id="CLU_1959647_0_0_1"/>
<evidence type="ECO:0000313" key="2">
    <source>
        <dbReference type="Proteomes" id="UP000016929"/>
    </source>
</evidence>
<reference evidence="2" key="2">
    <citation type="journal article" date="2014" name="PLoS ONE">
        <title>Genome and Transcriptome Analysis of the Fungal Pathogen Fusarium oxysporum f. sp. cubense Causing Banana Vascular Wilt Disease.</title>
        <authorList>
            <person name="Guo L."/>
            <person name="Han L."/>
            <person name="Yang L."/>
            <person name="Zeng H."/>
            <person name="Fan D."/>
            <person name="Zhu Y."/>
            <person name="Feng Y."/>
            <person name="Wang G."/>
            <person name="Peng C."/>
            <person name="Jiang X."/>
            <person name="Zhou D."/>
            <person name="Ni P."/>
            <person name="Liang C."/>
            <person name="Liu L."/>
            <person name="Wang J."/>
            <person name="Mao C."/>
            <person name="Fang X."/>
            <person name="Peng M."/>
            <person name="Huang J."/>
        </authorList>
    </citation>
    <scope>NUCLEOTIDE SEQUENCE [LARGE SCALE GENOMIC DNA]</scope>
    <source>
        <strain evidence="2">race 4</strain>
    </source>
</reference>
<keyword evidence="2" id="KW-1185">Reference proteome</keyword>
<name>N1RVE6_FUSC4</name>
<accession>N1RVE6</accession>